<gene>
    <name evidence="4" type="ORF">CERZMDRAFT_122934</name>
</gene>
<reference evidence="4" key="1">
    <citation type="journal article" date="2020" name="Stud. Mycol.">
        <title>101 Dothideomycetes genomes: a test case for predicting lifestyles and emergence of pathogens.</title>
        <authorList>
            <person name="Haridas S."/>
            <person name="Albert R."/>
            <person name="Binder M."/>
            <person name="Bloem J."/>
            <person name="Labutti K."/>
            <person name="Salamov A."/>
            <person name="Andreopoulos B."/>
            <person name="Baker S."/>
            <person name="Barry K."/>
            <person name="Bills G."/>
            <person name="Bluhm B."/>
            <person name="Cannon C."/>
            <person name="Castanera R."/>
            <person name="Culley D."/>
            <person name="Daum C."/>
            <person name="Ezra D."/>
            <person name="Gonzalez J."/>
            <person name="Henrissat B."/>
            <person name="Kuo A."/>
            <person name="Liang C."/>
            <person name="Lipzen A."/>
            <person name="Lutzoni F."/>
            <person name="Magnuson J."/>
            <person name="Mondo S."/>
            <person name="Nolan M."/>
            <person name="Ohm R."/>
            <person name="Pangilinan J."/>
            <person name="Park H.-J."/>
            <person name="Ramirez L."/>
            <person name="Alfaro M."/>
            <person name="Sun H."/>
            <person name="Tritt A."/>
            <person name="Yoshinaga Y."/>
            <person name="Zwiers L.-H."/>
            <person name="Turgeon B."/>
            <person name="Goodwin S."/>
            <person name="Spatafora J."/>
            <person name="Crous P."/>
            <person name="Grigoriev I."/>
        </authorList>
    </citation>
    <scope>NUCLEOTIDE SEQUENCE</scope>
    <source>
        <strain evidence="4">SCOH1-5</strain>
    </source>
</reference>
<dbReference type="Proteomes" id="UP000799539">
    <property type="component" value="Unassembled WGS sequence"/>
</dbReference>
<comment type="similarity">
    <text evidence="1">Belongs to the Gfo/Idh/MocA family.</text>
</comment>
<dbReference type="SUPFAM" id="SSF55347">
    <property type="entry name" value="Glyceraldehyde-3-phosphate dehydrogenase-like, C-terminal domain"/>
    <property type="match status" value="1"/>
</dbReference>
<dbReference type="EMBL" id="ML992717">
    <property type="protein sequence ID" value="KAF2206613.1"/>
    <property type="molecule type" value="Genomic_DNA"/>
</dbReference>
<dbReference type="PANTHER" id="PTHR43708:SF5">
    <property type="entry name" value="CONSERVED EXPRESSED OXIDOREDUCTASE (EUROFUNG)-RELATED"/>
    <property type="match status" value="1"/>
</dbReference>
<evidence type="ECO:0000313" key="4">
    <source>
        <dbReference type="EMBL" id="KAF2206613.1"/>
    </source>
</evidence>
<organism evidence="4 5">
    <name type="scientific">Cercospora zeae-maydis SCOH1-5</name>
    <dbReference type="NCBI Taxonomy" id="717836"/>
    <lineage>
        <taxon>Eukaryota</taxon>
        <taxon>Fungi</taxon>
        <taxon>Dikarya</taxon>
        <taxon>Ascomycota</taxon>
        <taxon>Pezizomycotina</taxon>
        <taxon>Dothideomycetes</taxon>
        <taxon>Dothideomycetidae</taxon>
        <taxon>Mycosphaerellales</taxon>
        <taxon>Mycosphaerellaceae</taxon>
        <taxon>Cercospora</taxon>
    </lineage>
</organism>
<accession>A0A6A6EZN4</accession>
<dbReference type="Gene3D" id="3.30.360.10">
    <property type="entry name" value="Dihydrodipicolinate Reductase, domain 2"/>
    <property type="match status" value="1"/>
</dbReference>
<proteinExistence type="inferred from homology"/>
<protein>
    <recommendedName>
        <fullName evidence="3">Gfo/Idh/MocA-like oxidoreductase N-terminal domain-containing protein</fullName>
    </recommendedName>
</protein>
<evidence type="ECO:0000256" key="2">
    <source>
        <dbReference type="ARBA" id="ARBA00023002"/>
    </source>
</evidence>
<dbReference type="SUPFAM" id="SSF51735">
    <property type="entry name" value="NAD(P)-binding Rossmann-fold domains"/>
    <property type="match status" value="1"/>
</dbReference>
<dbReference type="Gene3D" id="3.40.50.720">
    <property type="entry name" value="NAD(P)-binding Rossmann-like Domain"/>
    <property type="match status" value="1"/>
</dbReference>
<evidence type="ECO:0000313" key="5">
    <source>
        <dbReference type="Proteomes" id="UP000799539"/>
    </source>
</evidence>
<dbReference type="GO" id="GO:0016491">
    <property type="term" value="F:oxidoreductase activity"/>
    <property type="evidence" value="ECO:0007669"/>
    <property type="project" value="UniProtKB-KW"/>
</dbReference>
<evidence type="ECO:0000256" key="1">
    <source>
        <dbReference type="ARBA" id="ARBA00010928"/>
    </source>
</evidence>
<dbReference type="InterPro" id="IPR036291">
    <property type="entry name" value="NAD(P)-bd_dom_sf"/>
</dbReference>
<evidence type="ECO:0000259" key="3">
    <source>
        <dbReference type="Pfam" id="PF01408"/>
    </source>
</evidence>
<dbReference type="InterPro" id="IPR051317">
    <property type="entry name" value="Gfo/Idh/MocA_oxidoreduct"/>
</dbReference>
<keyword evidence="2" id="KW-0560">Oxidoreductase</keyword>
<dbReference type="AlphaFoldDB" id="A0A6A6EZN4"/>
<dbReference type="PANTHER" id="PTHR43708">
    <property type="entry name" value="CONSERVED EXPRESSED OXIDOREDUCTASE (EUROFUNG)"/>
    <property type="match status" value="1"/>
</dbReference>
<feature type="domain" description="Gfo/Idh/MocA-like oxidoreductase N-terminal" evidence="3">
    <location>
        <begin position="7"/>
        <end position="130"/>
    </location>
</feature>
<dbReference type="Pfam" id="PF01408">
    <property type="entry name" value="GFO_IDH_MocA"/>
    <property type="match status" value="1"/>
</dbReference>
<dbReference type="GO" id="GO:0000166">
    <property type="term" value="F:nucleotide binding"/>
    <property type="evidence" value="ECO:0007669"/>
    <property type="project" value="InterPro"/>
</dbReference>
<sequence length="321" mass="35813">MPADDVLNVGIIGCGEAAQVIHIPVLNQLYLQFKITHLCSSSADALQFCSQRVINHVPQCTSDPSFLCSSPEVDVVFVLSSDEQHLKDVLLALAHGKHVFVEKPLALSVLDAHAIVQAEQKSKGRVFVGYMRRYAAAFQEIHDEVKRLGVIKYASVRDIIGPNELFVEQSSTFPQRFNDYPVDGTKKRAAMMQQTMQRALEVECKVEATSDRISQYQNLAGLGSHDLSAMREIFGMPDRVIGASLGTDFWNVLFKYPDFTVSYESGFHNIPVFDAHIEIYGSDRSVKVSWDTPFIRGLPVTITTRRAVAGALKETTVRRTY</sequence>
<dbReference type="OrthoDB" id="64915at2759"/>
<dbReference type="InterPro" id="IPR000683">
    <property type="entry name" value="Gfo/Idh/MocA-like_OxRdtase_N"/>
</dbReference>
<name>A0A6A6EZN4_9PEZI</name>
<keyword evidence="5" id="KW-1185">Reference proteome</keyword>